<name>A0AC35FF00_9BILA</name>
<dbReference type="Proteomes" id="UP000887580">
    <property type="component" value="Unplaced"/>
</dbReference>
<evidence type="ECO:0000313" key="1">
    <source>
        <dbReference type="Proteomes" id="UP000887580"/>
    </source>
</evidence>
<evidence type="ECO:0000313" key="2">
    <source>
        <dbReference type="WBParaSite" id="PS1159_v2.g16807.t1"/>
    </source>
</evidence>
<proteinExistence type="predicted"/>
<dbReference type="WBParaSite" id="PS1159_v2.g16807.t1">
    <property type="protein sequence ID" value="PS1159_v2.g16807.t1"/>
    <property type="gene ID" value="PS1159_v2.g16807"/>
</dbReference>
<organism evidence="1 2">
    <name type="scientific">Panagrolaimus sp. PS1159</name>
    <dbReference type="NCBI Taxonomy" id="55785"/>
    <lineage>
        <taxon>Eukaryota</taxon>
        <taxon>Metazoa</taxon>
        <taxon>Ecdysozoa</taxon>
        <taxon>Nematoda</taxon>
        <taxon>Chromadorea</taxon>
        <taxon>Rhabditida</taxon>
        <taxon>Tylenchina</taxon>
        <taxon>Panagrolaimomorpha</taxon>
        <taxon>Panagrolaimoidea</taxon>
        <taxon>Panagrolaimidae</taxon>
        <taxon>Panagrolaimus</taxon>
    </lineage>
</organism>
<protein>
    <submittedName>
        <fullName evidence="2">Uncharacterized protein</fullName>
    </submittedName>
</protein>
<reference evidence="2" key="1">
    <citation type="submission" date="2022-11" db="UniProtKB">
        <authorList>
            <consortium name="WormBaseParasite"/>
        </authorList>
    </citation>
    <scope>IDENTIFICATION</scope>
</reference>
<sequence>MTQQKAEEEKSKRALKVINYPPAKPRNPPKPRQSLLPPKVAPPTSKPLTSTENNEGVKMRPSPTKPATGIRNGPTRNSQTDASSGAESEPPAAVKQRTSRLAPLPRRPASQVSVSSSKSSTTSKVQPSSINRTGGGGKTITKAIKKPNEFERKLIQHYKRVSRISTVMSLVSGNIAVQLDALQFKYNLGNDTIAAKNLEIEHLQTTITNLEESYKDQIKTLKEQHQEEFKKSIQTKDSEYQQIIKELKQAHLAEIDDRDVSYLQVDTQLKESQRKIEELRKALNEGTDAKITTLNLEIKSLQDMLEIKNKETTELLKSKNRLVALQEKFDELEKDFKALQCEFEQESYNFKMNRDVNRSLRAENNRKDFKIEELLFKIDKLEKRQNIYQQRIDELETTNHASGHANTTFLEGSFNNSFIESEEDSTETDTDSEKIKRRSLLSTYQEAGRKAMADSVHQDVIHCPEGKYHKDDEDEEDTASQETPLLESDDPETF</sequence>
<accession>A0AC35FF00</accession>